<evidence type="ECO:0000259" key="5">
    <source>
        <dbReference type="PROSITE" id="PS51677"/>
    </source>
</evidence>
<sequence length="255" mass="27942">MRVLRWALPIALVAGVLTLPEAGNASGRAANDIDPDTADCNKVRCVALTFDDGPGPYTSKLLWILQSYHAKATFFEIGERIAEHPDWSRNVVKAGMLVGVHTWSHPYMTLQSLPEARQQLVKAVDALQKATGVTATVYRPPAGLSTPDILKIEGELGLSEILWNVVAYDWEHSAQPELTVAAVHQYAQPGAVFLLHDVHEGTVRAMAEAVPWLKRQGYVLVTVDRLIRAKTGAGPKPGHRYWDRDSGQLDPAKQG</sequence>
<evidence type="ECO:0000256" key="3">
    <source>
        <dbReference type="SAM" id="MobiDB-lite"/>
    </source>
</evidence>
<proteinExistence type="predicted"/>
<accession>D6ZC56</accession>
<evidence type="ECO:0000256" key="2">
    <source>
        <dbReference type="ARBA" id="ARBA00022801"/>
    </source>
</evidence>
<dbReference type="SUPFAM" id="SSF88713">
    <property type="entry name" value="Glycoside hydrolase/deacetylase"/>
    <property type="match status" value="1"/>
</dbReference>
<dbReference type="PANTHER" id="PTHR10587:SF133">
    <property type="entry name" value="CHITIN DEACETYLASE 1-RELATED"/>
    <property type="match status" value="1"/>
</dbReference>
<dbReference type="InterPro" id="IPR050248">
    <property type="entry name" value="Polysacc_deacetylase_ArnD"/>
</dbReference>
<dbReference type="Pfam" id="PF01522">
    <property type="entry name" value="Polysacc_deac_1"/>
    <property type="match status" value="1"/>
</dbReference>
<feature type="domain" description="NodB homology" evidence="5">
    <location>
        <begin position="44"/>
        <end position="221"/>
    </location>
</feature>
<dbReference type="GO" id="GO:0016020">
    <property type="term" value="C:membrane"/>
    <property type="evidence" value="ECO:0007669"/>
    <property type="project" value="TreeGrafter"/>
</dbReference>
<keyword evidence="7" id="KW-1185">Reference proteome</keyword>
<dbReference type="GO" id="GO:0046872">
    <property type="term" value="F:metal ion binding"/>
    <property type="evidence" value="ECO:0007669"/>
    <property type="project" value="UniProtKB-KW"/>
</dbReference>
<keyword evidence="4" id="KW-0732">Signal</keyword>
<protein>
    <submittedName>
        <fullName evidence="6">Polysaccharide deacetylase</fullName>
    </submittedName>
</protein>
<dbReference type="EMBL" id="CP001958">
    <property type="protein sequence ID" value="ADG99025.1"/>
    <property type="molecule type" value="Genomic_DNA"/>
</dbReference>
<dbReference type="InterPro" id="IPR002509">
    <property type="entry name" value="NODB_dom"/>
</dbReference>
<dbReference type="PANTHER" id="PTHR10587">
    <property type="entry name" value="GLYCOSYL TRANSFERASE-RELATED"/>
    <property type="match status" value="1"/>
</dbReference>
<feature type="chain" id="PRO_5038344488" evidence="4">
    <location>
        <begin position="26"/>
        <end position="255"/>
    </location>
</feature>
<dbReference type="KEGG" id="srt:Srot_2590"/>
<evidence type="ECO:0000256" key="1">
    <source>
        <dbReference type="ARBA" id="ARBA00022723"/>
    </source>
</evidence>
<gene>
    <name evidence="6" type="ordered locus">Srot_2590</name>
</gene>
<dbReference type="CDD" id="cd10917">
    <property type="entry name" value="CE4_NodB_like_6s_7s"/>
    <property type="match status" value="1"/>
</dbReference>
<dbReference type="GO" id="GO:0005975">
    <property type="term" value="P:carbohydrate metabolic process"/>
    <property type="evidence" value="ECO:0007669"/>
    <property type="project" value="InterPro"/>
</dbReference>
<dbReference type="GO" id="GO:0016810">
    <property type="term" value="F:hydrolase activity, acting on carbon-nitrogen (but not peptide) bonds"/>
    <property type="evidence" value="ECO:0007669"/>
    <property type="project" value="InterPro"/>
</dbReference>
<dbReference type="Proteomes" id="UP000002247">
    <property type="component" value="Chromosome"/>
</dbReference>
<dbReference type="eggNOG" id="COG0726">
    <property type="taxonomic scope" value="Bacteria"/>
</dbReference>
<keyword evidence="1" id="KW-0479">Metal-binding</keyword>
<dbReference type="PROSITE" id="PS51677">
    <property type="entry name" value="NODB"/>
    <property type="match status" value="1"/>
</dbReference>
<keyword evidence="2" id="KW-0378">Hydrolase</keyword>
<evidence type="ECO:0000313" key="7">
    <source>
        <dbReference type="Proteomes" id="UP000002247"/>
    </source>
</evidence>
<organism evidence="6 7">
    <name type="scientific">Segniliparus rotundus (strain ATCC BAA-972 / CDC 1076 / CIP 108378 / DSM 44985 / JCM 13578)</name>
    <dbReference type="NCBI Taxonomy" id="640132"/>
    <lineage>
        <taxon>Bacteria</taxon>
        <taxon>Bacillati</taxon>
        <taxon>Actinomycetota</taxon>
        <taxon>Actinomycetes</taxon>
        <taxon>Mycobacteriales</taxon>
        <taxon>Segniliparaceae</taxon>
        <taxon>Segniliparus</taxon>
    </lineage>
</organism>
<evidence type="ECO:0000256" key="4">
    <source>
        <dbReference type="SAM" id="SignalP"/>
    </source>
</evidence>
<dbReference type="STRING" id="640132.Srot_2590"/>
<dbReference type="OrthoDB" id="9763050at2"/>
<dbReference type="Gene3D" id="3.20.20.370">
    <property type="entry name" value="Glycoside hydrolase/deacetylase"/>
    <property type="match status" value="1"/>
</dbReference>
<name>D6ZC56_SEGRD</name>
<reference evidence="6 7" key="1">
    <citation type="journal article" date="2010" name="Stand. Genomic Sci.">
        <title>Complete genome sequence of Segniliparus rotundus type strain (CDC 1076).</title>
        <authorList>
            <person name="Sikorski J."/>
            <person name="Lapidus A."/>
            <person name="Copeland A."/>
            <person name="Misra M."/>
            <person name="Glavina Del Rio T."/>
            <person name="Nolan M."/>
            <person name="Lucas S."/>
            <person name="Chen F."/>
            <person name="Tice H."/>
            <person name="Cheng J.F."/>
            <person name="Jando M."/>
            <person name="Schneider S."/>
            <person name="Bruce D."/>
            <person name="Goodwin L."/>
            <person name="Pitluck S."/>
            <person name="Liolios K."/>
            <person name="Mikhailova N."/>
            <person name="Pati A."/>
            <person name="Ivanova N."/>
            <person name="Mavromatis K."/>
            <person name="Chen A."/>
            <person name="Palaniappan K."/>
            <person name="Chertkov O."/>
            <person name="Land M."/>
            <person name="Hauser L."/>
            <person name="Chang Y.J."/>
            <person name="Jeffries C.D."/>
            <person name="Brettin T."/>
            <person name="Detter J.C."/>
            <person name="Han C."/>
            <person name="Rohde M."/>
            <person name="Goker M."/>
            <person name="Bristow J."/>
            <person name="Eisen J.A."/>
            <person name="Markowitz V."/>
            <person name="Hugenholtz P."/>
            <person name="Kyrpides N.C."/>
            <person name="Klenk H.P."/>
        </authorList>
    </citation>
    <scope>NUCLEOTIDE SEQUENCE [LARGE SCALE GENOMIC DNA]</scope>
    <source>
        <strain evidence="7">ATCC BAA-972 / CDC 1076 / CIP 108378 / DSM 44985 / JCM 13578</strain>
    </source>
</reference>
<dbReference type="HOGENOM" id="CLU_021264_2_0_11"/>
<feature type="region of interest" description="Disordered" evidence="3">
    <location>
        <begin position="231"/>
        <end position="255"/>
    </location>
</feature>
<feature type="signal peptide" evidence="4">
    <location>
        <begin position="1"/>
        <end position="25"/>
    </location>
</feature>
<dbReference type="InterPro" id="IPR011330">
    <property type="entry name" value="Glyco_hydro/deAcase_b/a-brl"/>
</dbReference>
<dbReference type="AlphaFoldDB" id="D6ZC56"/>
<evidence type="ECO:0000313" key="6">
    <source>
        <dbReference type="EMBL" id="ADG99025.1"/>
    </source>
</evidence>